<dbReference type="InterPro" id="IPR026164">
    <property type="entry name" value="Int_cplx_su10"/>
</dbReference>
<evidence type="ECO:0000313" key="7">
    <source>
        <dbReference type="Proteomes" id="UP000228934"/>
    </source>
</evidence>
<evidence type="ECO:0000256" key="4">
    <source>
        <dbReference type="ARBA" id="ARBA00023242"/>
    </source>
</evidence>
<evidence type="ECO:0000256" key="3">
    <source>
        <dbReference type="ARBA" id="ARBA00016811"/>
    </source>
</evidence>
<dbReference type="GO" id="GO:0032039">
    <property type="term" value="C:integrator complex"/>
    <property type="evidence" value="ECO:0007669"/>
    <property type="project" value="InterPro"/>
</dbReference>
<protein>
    <recommendedName>
        <fullName evidence="3">Integrator complex subunit 10</fullName>
    </recommendedName>
</protein>
<organism evidence="6 7">
    <name type="scientific">Aquarana catesbeiana</name>
    <name type="common">American bullfrog</name>
    <name type="synonym">Rana catesbeiana</name>
    <dbReference type="NCBI Taxonomy" id="8400"/>
    <lineage>
        <taxon>Eukaryota</taxon>
        <taxon>Metazoa</taxon>
        <taxon>Chordata</taxon>
        <taxon>Craniata</taxon>
        <taxon>Vertebrata</taxon>
        <taxon>Euteleostomi</taxon>
        <taxon>Amphibia</taxon>
        <taxon>Batrachia</taxon>
        <taxon>Anura</taxon>
        <taxon>Neobatrachia</taxon>
        <taxon>Ranoidea</taxon>
        <taxon>Ranidae</taxon>
        <taxon>Aquarana</taxon>
    </lineage>
</organism>
<dbReference type="Proteomes" id="UP000228934">
    <property type="component" value="Unassembled WGS sequence"/>
</dbReference>
<name>A0A2G9RLW3_AQUCT</name>
<dbReference type="PANTHER" id="PTHR16055:SF2">
    <property type="entry name" value="INTEGRATOR COMPLEX SUBUNIT 10"/>
    <property type="match status" value="1"/>
</dbReference>
<gene>
    <name evidence="6" type="ORF">AB205_0098820</name>
</gene>
<dbReference type="PANTHER" id="PTHR16055">
    <property type="entry name" value="INTEGRATOR COMPLEX SUBUNIT 10"/>
    <property type="match status" value="1"/>
</dbReference>
<dbReference type="EMBL" id="KV936416">
    <property type="protein sequence ID" value="PIO28857.1"/>
    <property type="molecule type" value="Genomic_DNA"/>
</dbReference>
<evidence type="ECO:0000256" key="5">
    <source>
        <dbReference type="ARBA" id="ARBA00062419"/>
    </source>
</evidence>
<accession>A0A2G9RLW3</accession>
<comment type="subcellular location">
    <subcellularLocation>
        <location evidence="1">Nucleus</location>
    </subcellularLocation>
</comment>
<evidence type="ECO:0000256" key="2">
    <source>
        <dbReference type="ARBA" id="ARBA00010391"/>
    </source>
</evidence>
<keyword evidence="7" id="KW-1185">Reference proteome</keyword>
<sequence>MAVPFVVVRCLAYHRGACGDLRHFRRLHSPPPLYSVRHRTQQGPERTRSATCACTVGNQEVKPHGFTSLFLYRGWQQQQPRANGQIGFGCQHCGLPGQPQPGAHSKNAGAVERSGASYARIAGPRDSKDDAFSGRHHTVTRGITKGVKEDFRLAMERQVSRCTENLMVILHRFCINEKILLLQCLA</sequence>
<comment type="subunit">
    <text evidence="5">Component of the Integrator complex, composed of core subunits INTS1, INTS2, INTS3, INTS4, INTS5, INTS6, INTS7, INTS8, INTS9/RC74, INTS10, INTS11/CPSF3L, INTS12, INTS13, INTS14 and INTS15. The core complex associates with protein phosphatase 2A subunits PPP2CA and PPP2R1A, to form the Integrator-PP2A (INTAC) complex. INTS10 is part of the tail subcomplex, composed of INTS10, INTS13, INTS14 and INTS15.</text>
</comment>
<dbReference type="GO" id="GO:0016180">
    <property type="term" value="P:snRNA processing"/>
    <property type="evidence" value="ECO:0007669"/>
    <property type="project" value="InterPro"/>
</dbReference>
<keyword evidence="4" id="KW-0539">Nucleus</keyword>
<comment type="similarity">
    <text evidence="2">Belongs to the Integrator subunit 10 family.</text>
</comment>
<dbReference type="AlphaFoldDB" id="A0A2G9RLW3"/>
<dbReference type="OrthoDB" id="18145at2759"/>
<dbReference type="Pfam" id="PF21045">
    <property type="entry name" value="INT10"/>
    <property type="match status" value="1"/>
</dbReference>
<evidence type="ECO:0000313" key="6">
    <source>
        <dbReference type="EMBL" id="PIO28857.1"/>
    </source>
</evidence>
<proteinExistence type="inferred from homology"/>
<evidence type="ECO:0000256" key="1">
    <source>
        <dbReference type="ARBA" id="ARBA00004123"/>
    </source>
</evidence>
<reference evidence="7" key="1">
    <citation type="journal article" date="2017" name="Nat. Commun.">
        <title>The North American bullfrog draft genome provides insight into hormonal regulation of long noncoding RNA.</title>
        <authorList>
            <person name="Hammond S.A."/>
            <person name="Warren R.L."/>
            <person name="Vandervalk B.P."/>
            <person name="Kucuk E."/>
            <person name="Khan H."/>
            <person name="Gibb E.A."/>
            <person name="Pandoh P."/>
            <person name="Kirk H."/>
            <person name="Zhao Y."/>
            <person name="Jones M."/>
            <person name="Mungall A.J."/>
            <person name="Coope R."/>
            <person name="Pleasance S."/>
            <person name="Moore R.A."/>
            <person name="Holt R.A."/>
            <person name="Round J.M."/>
            <person name="Ohora S."/>
            <person name="Walle B.V."/>
            <person name="Veldhoen N."/>
            <person name="Helbing C.C."/>
            <person name="Birol I."/>
        </authorList>
    </citation>
    <scope>NUCLEOTIDE SEQUENCE [LARGE SCALE GENOMIC DNA]</scope>
</reference>